<evidence type="ECO:0000256" key="1">
    <source>
        <dbReference type="ARBA" id="ARBA00004141"/>
    </source>
</evidence>
<evidence type="ECO:0000256" key="4">
    <source>
        <dbReference type="ARBA" id="ARBA00023136"/>
    </source>
</evidence>
<organism evidence="8 9">
    <name type="scientific">Paraphoma chrysanthemicola</name>
    <dbReference type="NCBI Taxonomy" id="798071"/>
    <lineage>
        <taxon>Eukaryota</taxon>
        <taxon>Fungi</taxon>
        <taxon>Dikarya</taxon>
        <taxon>Ascomycota</taxon>
        <taxon>Pezizomycotina</taxon>
        <taxon>Dothideomycetes</taxon>
        <taxon>Pleosporomycetidae</taxon>
        <taxon>Pleosporales</taxon>
        <taxon>Pleosporineae</taxon>
        <taxon>Phaeosphaeriaceae</taxon>
        <taxon>Paraphoma</taxon>
    </lineage>
</organism>
<name>A0A8K0QXH7_9PLEO</name>
<feature type="transmembrane region" description="Helical" evidence="6">
    <location>
        <begin position="506"/>
        <end position="526"/>
    </location>
</feature>
<keyword evidence="9" id="KW-1185">Reference proteome</keyword>
<feature type="transmembrane region" description="Helical" evidence="6">
    <location>
        <begin position="403"/>
        <end position="423"/>
    </location>
</feature>
<feature type="transmembrane region" description="Helical" evidence="6">
    <location>
        <begin position="250"/>
        <end position="269"/>
    </location>
</feature>
<comment type="caution">
    <text evidence="8">The sequence shown here is derived from an EMBL/GenBank/DDBJ whole genome shotgun (WGS) entry which is preliminary data.</text>
</comment>
<dbReference type="InterPro" id="IPR011701">
    <property type="entry name" value="MFS"/>
</dbReference>
<proteinExistence type="predicted"/>
<dbReference type="GO" id="GO:0022857">
    <property type="term" value="F:transmembrane transporter activity"/>
    <property type="evidence" value="ECO:0007669"/>
    <property type="project" value="InterPro"/>
</dbReference>
<feature type="region of interest" description="Disordered" evidence="5">
    <location>
        <begin position="1"/>
        <end position="23"/>
    </location>
</feature>
<sequence length="574" mass="63630">MDTKGSSPSVSDTAAERQGSTSKHGAIFQANQLSDHEFDGTANLTVGKATVLIPAPTADPRADPLNLSVSRKFLILGILIVCKFRQQIEHPCARLTVSDAVSGLCLVTALGALIGFFLDDYEREGITQAQISGLLTYPSLFLGVGNIVSMPLAIAIGRRPVLLLSLLFLFISGILCATNQSFAWHLAARSVAAFSAAQCMALVLLIIQDIFFLHQRGRTFQLFSSFEVLLNSSLTIVSSYMSEALGWRSWYWLFTAISGVCFVLAFIFIPETDYARPLSAYMGTHAPDYANIDREEPLARQDTTSNLGERAEPLTTLSERLLDTEHFEPRTWRSDMRIFVIKPDFRKAILTWKQMFEIWFFPHVLWVTLMNGFFQGTDVCIQITYGTALVSPPYNWANTEVSLIQIGQIIVAILCFPIIGMFSDSLIRQRARSNRGVHEPEQRLPPLIAPLLICIMMTIIFGFALQYPVKYHWFALAFTVNIWLFLLLAASTVGTTYLLDAHPARAGAIMVVIPVTRGLVSFGISYHTVDYINAIGAASTFGILSGIMGLFGLFGVVLYFKGKAIRQVFSKWAN</sequence>
<feature type="transmembrane region" description="Helical" evidence="6">
    <location>
        <begin position="219"/>
        <end position="238"/>
    </location>
</feature>
<feature type="transmembrane region" description="Helical" evidence="6">
    <location>
        <begin position="96"/>
        <end position="118"/>
    </location>
</feature>
<feature type="transmembrane region" description="Helical" evidence="6">
    <location>
        <begin position="471"/>
        <end position="499"/>
    </location>
</feature>
<feature type="transmembrane region" description="Helical" evidence="6">
    <location>
        <begin position="161"/>
        <end position="180"/>
    </location>
</feature>
<evidence type="ECO:0000313" key="8">
    <source>
        <dbReference type="EMBL" id="KAH7076229.1"/>
    </source>
</evidence>
<evidence type="ECO:0000256" key="3">
    <source>
        <dbReference type="ARBA" id="ARBA00022989"/>
    </source>
</evidence>
<gene>
    <name evidence="8" type="ORF">FB567DRAFT_452259</name>
</gene>
<evidence type="ECO:0000313" key="9">
    <source>
        <dbReference type="Proteomes" id="UP000813461"/>
    </source>
</evidence>
<dbReference type="Gene3D" id="1.20.1250.20">
    <property type="entry name" value="MFS general substrate transporter like domains"/>
    <property type="match status" value="1"/>
</dbReference>
<accession>A0A8K0QXH7</accession>
<dbReference type="PANTHER" id="PTHR23502:SF164">
    <property type="entry name" value="MAJOR FACILITATOR SUPERFAMILY (MFS) PROFILE DOMAIN-CONTAINING PROTEIN"/>
    <property type="match status" value="1"/>
</dbReference>
<comment type="subcellular location">
    <subcellularLocation>
        <location evidence="1">Membrane</location>
        <topology evidence="1">Multi-pass membrane protein</topology>
    </subcellularLocation>
</comment>
<dbReference type="InterPro" id="IPR036259">
    <property type="entry name" value="MFS_trans_sf"/>
</dbReference>
<feature type="transmembrane region" description="Helical" evidence="6">
    <location>
        <begin position="130"/>
        <end position="154"/>
    </location>
</feature>
<evidence type="ECO:0000256" key="2">
    <source>
        <dbReference type="ARBA" id="ARBA00022692"/>
    </source>
</evidence>
<feature type="transmembrane region" description="Helical" evidence="6">
    <location>
        <begin position="532"/>
        <end position="560"/>
    </location>
</feature>
<feature type="transmembrane region" description="Helical" evidence="6">
    <location>
        <begin position="186"/>
        <end position="207"/>
    </location>
</feature>
<dbReference type="SUPFAM" id="SSF103473">
    <property type="entry name" value="MFS general substrate transporter"/>
    <property type="match status" value="1"/>
</dbReference>
<reference evidence="8" key="1">
    <citation type="journal article" date="2021" name="Nat. Commun.">
        <title>Genetic determinants of endophytism in the Arabidopsis root mycobiome.</title>
        <authorList>
            <person name="Mesny F."/>
            <person name="Miyauchi S."/>
            <person name="Thiergart T."/>
            <person name="Pickel B."/>
            <person name="Atanasova L."/>
            <person name="Karlsson M."/>
            <person name="Huettel B."/>
            <person name="Barry K.W."/>
            <person name="Haridas S."/>
            <person name="Chen C."/>
            <person name="Bauer D."/>
            <person name="Andreopoulos W."/>
            <person name="Pangilinan J."/>
            <person name="LaButti K."/>
            <person name="Riley R."/>
            <person name="Lipzen A."/>
            <person name="Clum A."/>
            <person name="Drula E."/>
            <person name="Henrissat B."/>
            <person name="Kohler A."/>
            <person name="Grigoriev I.V."/>
            <person name="Martin F.M."/>
            <person name="Hacquard S."/>
        </authorList>
    </citation>
    <scope>NUCLEOTIDE SEQUENCE</scope>
    <source>
        <strain evidence="8">MPI-SDFR-AT-0120</strain>
    </source>
</reference>
<dbReference type="OrthoDB" id="268400at2759"/>
<keyword evidence="2 6" id="KW-0812">Transmembrane</keyword>
<dbReference type="Pfam" id="PF07690">
    <property type="entry name" value="MFS_1"/>
    <property type="match status" value="1"/>
</dbReference>
<feature type="domain" description="Major facilitator superfamily (MFS) profile" evidence="7">
    <location>
        <begin position="91"/>
        <end position="563"/>
    </location>
</feature>
<keyword evidence="4 6" id="KW-0472">Membrane</keyword>
<evidence type="ECO:0000259" key="7">
    <source>
        <dbReference type="PROSITE" id="PS50850"/>
    </source>
</evidence>
<feature type="transmembrane region" description="Helical" evidence="6">
    <location>
        <begin position="444"/>
        <end position="465"/>
    </location>
</feature>
<dbReference type="EMBL" id="JAGMVJ010000019">
    <property type="protein sequence ID" value="KAH7076229.1"/>
    <property type="molecule type" value="Genomic_DNA"/>
</dbReference>
<dbReference type="Proteomes" id="UP000813461">
    <property type="component" value="Unassembled WGS sequence"/>
</dbReference>
<dbReference type="AlphaFoldDB" id="A0A8K0QXH7"/>
<keyword evidence="3 6" id="KW-1133">Transmembrane helix</keyword>
<dbReference type="InterPro" id="IPR020846">
    <property type="entry name" value="MFS_dom"/>
</dbReference>
<dbReference type="PROSITE" id="PS50850">
    <property type="entry name" value="MFS"/>
    <property type="match status" value="1"/>
</dbReference>
<evidence type="ECO:0000256" key="5">
    <source>
        <dbReference type="SAM" id="MobiDB-lite"/>
    </source>
</evidence>
<evidence type="ECO:0000256" key="6">
    <source>
        <dbReference type="SAM" id="Phobius"/>
    </source>
</evidence>
<dbReference type="GO" id="GO:0005886">
    <property type="term" value="C:plasma membrane"/>
    <property type="evidence" value="ECO:0007669"/>
    <property type="project" value="TreeGrafter"/>
</dbReference>
<dbReference type="PANTHER" id="PTHR23502">
    <property type="entry name" value="MAJOR FACILITATOR SUPERFAMILY"/>
    <property type="match status" value="1"/>
</dbReference>
<protein>
    <submittedName>
        <fullName evidence="8">Major facilitator superfamily domain-containing protein</fullName>
    </submittedName>
</protein>